<feature type="domain" description="Thioredoxin" evidence="2">
    <location>
        <begin position="12"/>
        <end position="104"/>
    </location>
</feature>
<dbReference type="InterPro" id="IPR010357">
    <property type="entry name" value="TXNDC17_dom"/>
</dbReference>
<gene>
    <name evidence="3" type="ORF">CTA1_2423</name>
</gene>
<dbReference type="InterPro" id="IPR036249">
    <property type="entry name" value="Thioredoxin-like_sf"/>
</dbReference>
<dbReference type="STRING" id="1306861.A0A4U6XLI2"/>
<comment type="caution">
    <text evidence="3">The sequence shown here is derived from an EMBL/GenBank/DDBJ whole genome shotgun (WGS) entry which is preliminary data.</text>
</comment>
<proteinExistence type="inferred from homology"/>
<dbReference type="Pfam" id="PF06110">
    <property type="entry name" value="TXD17-like_Trx"/>
    <property type="match status" value="1"/>
</dbReference>
<dbReference type="PANTHER" id="PTHR12452:SF0">
    <property type="entry name" value="THIOREDOXIN DOMAIN-CONTAINING PROTEIN 17"/>
    <property type="match status" value="1"/>
</dbReference>
<dbReference type="GO" id="GO:0047134">
    <property type="term" value="F:protein-disulfide reductase [NAD(P)H] activity"/>
    <property type="evidence" value="ECO:0007669"/>
    <property type="project" value="InterPro"/>
</dbReference>
<dbReference type="EMBL" id="PJEX01000066">
    <property type="protein sequence ID" value="TKW56508.1"/>
    <property type="molecule type" value="Genomic_DNA"/>
</dbReference>
<dbReference type="AlphaFoldDB" id="A0A4U6XLI2"/>
<dbReference type="GO" id="GO:0005829">
    <property type="term" value="C:cytosol"/>
    <property type="evidence" value="ECO:0007669"/>
    <property type="project" value="TreeGrafter"/>
</dbReference>
<evidence type="ECO:0000313" key="4">
    <source>
        <dbReference type="Proteomes" id="UP000310108"/>
    </source>
</evidence>
<evidence type="ECO:0000313" key="3">
    <source>
        <dbReference type="EMBL" id="TKW56508.1"/>
    </source>
</evidence>
<evidence type="ECO:0000259" key="2">
    <source>
        <dbReference type="Pfam" id="PF06110"/>
    </source>
</evidence>
<dbReference type="PANTHER" id="PTHR12452">
    <property type="entry name" value="42-9-9 PROTEIN-RELATED"/>
    <property type="match status" value="1"/>
</dbReference>
<name>A0A4U6XLI2_9PEZI</name>
<protein>
    <submittedName>
        <fullName evidence="3">Thioredoxin-like protein Clot</fullName>
    </submittedName>
</protein>
<reference evidence="3 4" key="1">
    <citation type="journal article" date="2019" name="PLoS ONE">
        <title>Comparative genome analysis indicates high evolutionary potential of pathogenicity genes in Colletotrichum tanaceti.</title>
        <authorList>
            <person name="Lelwala R.V."/>
            <person name="Korhonen P.K."/>
            <person name="Young N.D."/>
            <person name="Scott J.B."/>
            <person name="Ades P.A."/>
            <person name="Gasser R.B."/>
            <person name="Taylor P.W.J."/>
        </authorList>
    </citation>
    <scope>NUCLEOTIDE SEQUENCE [LARGE SCALE GENOMIC DNA]</scope>
    <source>
        <strain evidence="3">BRIP57314</strain>
    </source>
</reference>
<dbReference type="InterPro" id="IPR045108">
    <property type="entry name" value="TXNDC17-like"/>
</dbReference>
<accession>A0A4U6XLI2</accession>
<organism evidence="3 4">
    <name type="scientific">Colletotrichum tanaceti</name>
    <dbReference type="NCBI Taxonomy" id="1306861"/>
    <lineage>
        <taxon>Eukaryota</taxon>
        <taxon>Fungi</taxon>
        <taxon>Dikarya</taxon>
        <taxon>Ascomycota</taxon>
        <taxon>Pezizomycotina</taxon>
        <taxon>Sordariomycetes</taxon>
        <taxon>Hypocreomycetidae</taxon>
        <taxon>Glomerellales</taxon>
        <taxon>Glomerellaceae</taxon>
        <taxon>Colletotrichum</taxon>
        <taxon>Colletotrichum destructivum species complex</taxon>
    </lineage>
</organism>
<sequence length="136" mass="14954">MPVIATKESASAVADTLKAEASEAKPAYLVVYASHRNGRSWCGDCTAAEPYIEKKFSGDKNTVRVVYAGSPEEWRTKENPWRQAPFNVTNLPTLIKVSGEKVSLARPRIGPRTTQQSALETSHIVIPNMTPLTCEH</sequence>
<dbReference type="SUPFAM" id="SSF52833">
    <property type="entry name" value="Thioredoxin-like"/>
    <property type="match status" value="1"/>
</dbReference>
<keyword evidence="4" id="KW-1185">Reference proteome</keyword>
<comment type="similarity">
    <text evidence="1">Belongs to the thioredoxin family.</text>
</comment>
<evidence type="ECO:0000256" key="1">
    <source>
        <dbReference type="ARBA" id="ARBA00008987"/>
    </source>
</evidence>
<dbReference type="Gene3D" id="3.40.30.10">
    <property type="entry name" value="Glutaredoxin"/>
    <property type="match status" value="1"/>
</dbReference>
<dbReference type="Proteomes" id="UP000310108">
    <property type="component" value="Unassembled WGS sequence"/>
</dbReference>